<dbReference type="EMBL" id="RWGY01000013">
    <property type="protein sequence ID" value="TVU24365.1"/>
    <property type="molecule type" value="Genomic_DNA"/>
</dbReference>
<name>A0A5J9ULQ2_9POAL</name>
<accession>A0A5J9ULQ2</accession>
<dbReference type="AlphaFoldDB" id="A0A5J9ULQ2"/>
<feature type="compositionally biased region" description="Polar residues" evidence="1">
    <location>
        <begin position="1"/>
        <end position="10"/>
    </location>
</feature>
<dbReference type="Gramene" id="TVU24365">
    <property type="protein sequence ID" value="TVU24365"/>
    <property type="gene ID" value="EJB05_26798"/>
</dbReference>
<gene>
    <name evidence="2" type="ORF">EJB05_26798</name>
</gene>
<comment type="caution">
    <text evidence="2">The sequence shown here is derived from an EMBL/GenBank/DDBJ whole genome shotgun (WGS) entry which is preliminary data.</text>
</comment>
<evidence type="ECO:0000313" key="3">
    <source>
        <dbReference type="Proteomes" id="UP000324897"/>
    </source>
</evidence>
<evidence type="ECO:0000256" key="1">
    <source>
        <dbReference type="SAM" id="MobiDB-lite"/>
    </source>
</evidence>
<proteinExistence type="predicted"/>
<protein>
    <submittedName>
        <fullName evidence="2">Uncharacterized protein</fullName>
    </submittedName>
</protein>
<evidence type="ECO:0000313" key="2">
    <source>
        <dbReference type="EMBL" id="TVU24365.1"/>
    </source>
</evidence>
<feature type="region of interest" description="Disordered" evidence="1">
    <location>
        <begin position="1"/>
        <end position="27"/>
    </location>
</feature>
<reference evidence="2 3" key="1">
    <citation type="journal article" date="2019" name="Sci. Rep.">
        <title>A high-quality genome of Eragrostis curvula grass provides insights into Poaceae evolution and supports new strategies to enhance forage quality.</title>
        <authorList>
            <person name="Carballo J."/>
            <person name="Santos B.A.C.M."/>
            <person name="Zappacosta D."/>
            <person name="Garbus I."/>
            <person name="Selva J.P."/>
            <person name="Gallo C.A."/>
            <person name="Diaz A."/>
            <person name="Albertini E."/>
            <person name="Caccamo M."/>
            <person name="Echenique V."/>
        </authorList>
    </citation>
    <scope>NUCLEOTIDE SEQUENCE [LARGE SCALE GENOMIC DNA]</scope>
    <source>
        <strain evidence="3">cv. Victoria</strain>
        <tissue evidence="2">Leaf</tissue>
    </source>
</reference>
<sequence>MTYLPSQISEPATKKKGKVLNQTQLEQSSPSQVLAPINLRSTVIKHKKLLLLPLSRRQG</sequence>
<dbReference type="Proteomes" id="UP000324897">
    <property type="component" value="Chromosome 2"/>
</dbReference>
<keyword evidence="3" id="KW-1185">Reference proteome</keyword>
<organism evidence="2 3">
    <name type="scientific">Eragrostis curvula</name>
    <name type="common">weeping love grass</name>
    <dbReference type="NCBI Taxonomy" id="38414"/>
    <lineage>
        <taxon>Eukaryota</taxon>
        <taxon>Viridiplantae</taxon>
        <taxon>Streptophyta</taxon>
        <taxon>Embryophyta</taxon>
        <taxon>Tracheophyta</taxon>
        <taxon>Spermatophyta</taxon>
        <taxon>Magnoliopsida</taxon>
        <taxon>Liliopsida</taxon>
        <taxon>Poales</taxon>
        <taxon>Poaceae</taxon>
        <taxon>PACMAD clade</taxon>
        <taxon>Chloridoideae</taxon>
        <taxon>Eragrostideae</taxon>
        <taxon>Eragrostidinae</taxon>
        <taxon>Eragrostis</taxon>
    </lineage>
</organism>
<feature type="non-terminal residue" evidence="2">
    <location>
        <position position="59"/>
    </location>
</feature>